<evidence type="ECO:0000313" key="2">
    <source>
        <dbReference type="Proteomes" id="UP000532247"/>
    </source>
</evidence>
<protein>
    <submittedName>
        <fullName evidence="1">Uncharacterized protein</fullName>
    </submittedName>
</protein>
<gene>
    <name evidence="1" type="ORF">F0254_20670</name>
</gene>
<dbReference type="EMBL" id="VTYF01000015">
    <property type="protein sequence ID" value="NOI11253.1"/>
    <property type="molecule type" value="Genomic_DNA"/>
</dbReference>
<name>A0A7Y4B5W8_VIBAL</name>
<reference evidence="1 2" key="1">
    <citation type="submission" date="2019-09" db="EMBL/GenBank/DDBJ databases">
        <title>Draft genome sequencing and comparative genomics of hatchery-associated Vibrios.</title>
        <authorList>
            <person name="Kehlet-Delgado H."/>
            <person name="Mueller R.S."/>
        </authorList>
    </citation>
    <scope>NUCLEOTIDE SEQUENCE [LARGE SCALE GENOMIC DNA]</scope>
    <source>
        <strain evidence="1 2">081416A</strain>
    </source>
</reference>
<sequence length="120" mass="13415">MTSSNKPVMNAVVVEKKSGGDKRFFTDIGKVWTTKNPDVLSVKLIPGISVNEFSLFVAKEQDLEINKDEVLSVFVVDGEYWHRVGSAFSFKASDVKGFNVRMNGNINISGNFVIQRKKDK</sequence>
<evidence type="ECO:0000313" key="1">
    <source>
        <dbReference type="EMBL" id="NOI11253.1"/>
    </source>
</evidence>
<accession>A0A7Y4B5W8</accession>
<dbReference type="Proteomes" id="UP000532247">
    <property type="component" value="Unassembled WGS sequence"/>
</dbReference>
<comment type="caution">
    <text evidence="1">The sequence shown here is derived from an EMBL/GenBank/DDBJ whole genome shotgun (WGS) entry which is preliminary data.</text>
</comment>
<proteinExistence type="predicted"/>
<dbReference type="AlphaFoldDB" id="A0A7Y4B5W8"/>
<organism evidence="1 2">
    <name type="scientific">Vibrio alginolyticus</name>
    <dbReference type="NCBI Taxonomy" id="663"/>
    <lineage>
        <taxon>Bacteria</taxon>
        <taxon>Pseudomonadati</taxon>
        <taxon>Pseudomonadota</taxon>
        <taxon>Gammaproteobacteria</taxon>
        <taxon>Vibrionales</taxon>
        <taxon>Vibrionaceae</taxon>
        <taxon>Vibrio</taxon>
    </lineage>
</organism>